<evidence type="ECO:0000313" key="2">
    <source>
        <dbReference type="EMBL" id="KRZ66656.1"/>
    </source>
</evidence>
<organism evidence="2 3">
    <name type="scientific">Trichinella papuae</name>
    <dbReference type="NCBI Taxonomy" id="268474"/>
    <lineage>
        <taxon>Eukaryota</taxon>
        <taxon>Metazoa</taxon>
        <taxon>Ecdysozoa</taxon>
        <taxon>Nematoda</taxon>
        <taxon>Enoplea</taxon>
        <taxon>Dorylaimia</taxon>
        <taxon>Trichinellida</taxon>
        <taxon>Trichinellidae</taxon>
        <taxon>Trichinella</taxon>
    </lineage>
</organism>
<dbReference type="AlphaFoldDB" id="A0A0V1M4P6"/>
<comment type="caution">
    <text evidence="2">The sequence shown here is derived from an EMBL/GenBank/DDBJ whole genome shotgun (WGS) entry which is preliminary data.</text>
</comment>
<sequence>MMIFLFLSTLIYSARRCSGRLQFQQLYSMVMGFIFYFEIFVCCCTLLLFNIWMHLRLFSSTHLFILIVSLVICYCPQLYILSRGT</sequence>
<feature type="transmembrane region" description="Helical" evidence="1">
    <location>
        <begin position="63"/>
        <end position="82"/>
    </location>
</feature>
<reference evidence="2 3" key="1">
    <citation type="submission" date="2015-01" db="EMBL/GenBank/DDBJ databases">
        <title>Evolution of Trichinella species and genotypes.</title>
        <authorList>
            <person name="Korhonen P.K."/>
            <person name="Edoardo P."/>
            <person name="Giuseppe L.R."/>
            <person name="Gasser R.B."/>
        </authorList>
    </citation>
    <scope>NUCLEOTIDE SEQUENCE [LARGE SCALE GENOMIC DNA]</scope>
    <source>
        <strain evidence="2">ISS1980</strain>
    </source>
</reference>
<keyword evidence="1" id="KW-0812">Transmembrane</keyword>
<dbReference type="EMBL" id="JYDO01000231">
    <property type="protein sequence ID" value="KRZ66658.1"/>
    <property type="molecule type" value="Genomic_DNA"/>
</dbReference>
<dbReference type="EMBL" id="JYDO01000231">
    <property type="protein sequence ID" value="KRZ66656.1"/>
    <property type="molecule type" value="Genomic_DNA"/>
</dbReference>
<evidence type="ECO:0000256" key="1">
    <source>
        <dbReference type="SAM" id="Phobius"/>
    </source>
</evidence>
<keyword evidence="1" id="KW-0472">Membrane</keyword>
<keyword evidence="1" id="KW-1133">Transmembrane helix</keyword>
<keyword evidence="3" id="KW-1185">Reference proteome</keyword>
<name>A0A0V1M4P6_9BILA</name>
<dbReference type="EMBL" id="JYDO01000231">
    <property type="protein sequence ID" value="KRZ66657.1"/>
    <property type="molecule type" value="Genomic_DNA"/>
</dbReference>
<feature type="transmembrane region" description="Helical" evidence="1">
    <location>
        <begin position="26"/>
        <end position="51"/>
    </location>
</feature>
<proteinExistence type="predicted"/>
<protein>
    <submittedName>
        <fullName evidence="2">Uncharacterized protein</fullName>
    </submittedName>
</protein>
<gene>
    <name evidence="2" type="ORF">T10_263</name>
</gene>
<dbReference type="Proteomes" id="UP000054843">
    <property type="component" value="Unassembled WGS sequence"/>
</dbReference>
<accession>A0A0V1M4P6</accession>
<evidence type="ECO:0000313" key="3">
    <source>
        <dbReference type="Proteomes" id="UP000054843"/>
    </source>
</evidence>